<reference evidence="1 2" key="1">
    <citation type="submission" date="2019-08" db="EMBL/GenBank/DDBJ databases">
        <title>In-depth cultivation of the pig gut microbiome towards novel bacterial diversity and tailored functional studies.</title>
        <authorList>
            <person name="Wylensek D."/>
            <person name="Hitch T.C.A."/>
            <person name="Clavel T."/>
        </authorList>
    </citation>
    <scope>NUCLEOTIDE SEQUENCE [LARGE SCALE GENOMIC DNA]</scope>
    <source>
        <strain evidence="1 2">LKV-178-WT-2G</strain>
    </source>
</reference>
<accession>A0A7X2N4Q0</accession>
<name>A0A7X2N4Q0_9FIRM</name>
<evidence type="ECO:0000313" key="1">
    <source>
        <dbReference type="EMBL" id="MSS02455.1"/>
    </source>
</evidence>
<gene>
    <name evidence="1" type="ORF">FYJ50_10270</name>
</gene>
<dbReference type="PANTHER" id="PTHR33795:SF1">
    <property type="entry name" value="INSERTION ELEMENT IS150 PROTEIN INSJ"/>
    <property type="match status" value="1"/>
</dbReference>
<feature type="non-terminal residue" evidence="1">
    <location>
        <position position="67"/>
    </location>
</feature>
<evidence type="ECO:0000313" key="2">
    <source>
        <dbReference type="Proteomes" id="UP000470082"/>
    </source>
</evidence>
<sequence length="67" mass="8123">MGKLTREQKIEIYKKRKQGISYKQLPNQYGIRRTNIIYLVRLIDSHGVEILRQDRNRYYSPALKEEI</sequence>
<dbReference type="InterPro" id="IPR052057">
    <property type="entry name" value="IS150/IS1296_orfA-like"/>
</dbReference>
<keyword evidence="2" id="KW-1185">Reference proteome</keyword>
<dbReference type="PANTHER" id="PTHR33795">
    <property type="entry name" value="INSERTION ELEMENT IS150 PROTEIN INSJ"/>
    <property type="match status" value="1"/>
</dbReference>
<dbReference type="Proteomes" id="UP000470082">
    <property type="component" value="Unassembled WGS sequence"/>
</dbReference>
<protein>
    <submittedName>
        <fullName evidence="1">IS3 family transposase</fullName>
    </submittedName>
</protein>
<dbReference type="AlphaFoldDB" id="A0A7X2N4Q0"/>
<dbReference type="EMBL" id="VUMM01000036">
    <property type="protein sequence ID" value="MSS02455.1"/>
    <property type="molecule type" value="Genomic_DNA"/>
</dbReference>
<proteinExistence type="predicted"/>
<comment type="caution">
    <text evidence="1">The sequence shown here is derived from an EMBL/GenBank/DDBJ whole genome shotgun (WGS) entry which is preliminary data.</text>
</comment>
<organism evidence="1 2">
    <name type="scientific">Floccifex porci</name>
    <dbReference type="NCBI Taxonomy" id="2606629"/>
    <lineage>
        <taxon>Bacteria</taxon>
        <taxon>Bacillati</taxon>
        <taxon>Bacillota</taxon>
        <taxon>Erysipelotrichia</taxon>
        <taxon>Erysipelotrichales</taxon>
        <taxon>Erysipelotrichaceae</taxon>
        <taxon>Floccifex</taxon>
    </lineage>
</organism>